<dbReference type="Proteomes" id="UP000186817">
    <property type="component" value="Unassembled WGS sequence"/>
</dbReference>
<evidence type="ECO:0000256" key="2">
    <source>
        <dbReference type="SAM" id="Phobius"/>
    </source>
</evidence>
<evidence type="ECO:0000313" key="4">
    <source>
        <dbReference type="Proteomes" id="UP000186817"/>
    </source>
</evidence>
<gene>
    <name evidence="3" type="ORF">AK812_SmicGene25244</name>
</gene>
<comment type="caution">
    <text evidence="3">The sequence shown here is derived from an EMBL/GenBank/DDBJ whole genome shotgun (WGS) entry which is preliminary data.</text>
</comment>
<name>A0A1Q9DCJ6_SYMMI</name>
<proteinExistence type="predicted"/>
<reference evidence="3 4" key="1">
    <citation type="submission" date="2016-02" db="EMBL/GenBank/DDBJ databases">
        <title>Genome analysis of coral dinoflagellate symbionts highlights evolutionary adaptations to a symbiotic lifestyle.</title>
        <authorList>
            <person name="Aranda M."/>
            <person name="Li Y."/>
            <person name="Liew Y.J."/>
            <person name="Baumgarten S."/>
            <person name="Simakov O."/>
            <person name="Wilson M."/>
            <person name="Piel J."/>
            <person name="Ashoor H."/>
            <person name="Bougouffa S."/>
            <person name="Bajic V.B."/>
            <person name="Ryu T."/>
            <person name="Ravasi T."/>
            <person name="Bayer T."/>
            <person name="Micklem G."/>
            <person name="Kim H."/>
            <person name="Bhak J."/>
            <person name="Lajeunesse T.C."/>
            <person name="Voolstra C.R."/>
        </authorList>
    </citation>
    <scope>NUCLEOTIDE SEQUENCE [LARGE SCALE GENOMIC DNA]</scope>
    <source>
        <strain evidence="3 4">CCMP2467</strain>
    </source>
</reference>
<dbReference type="EMBL" id="LSRX01000602">
    <property type="protein sequence ID" value="OLP92901.1"/>
    <property type="molecule type" value="Genomic_DNA"/>
</dbReference>
<protein>
    <submittedName>
        <fullName evidence="3">Uncharacterized protein</fullName>
    </submittedName>
</protein>
<evidence type="ECO:0000256" key="1">
    <source>
        <dbReference type="SAM" id="MobiDB-lite"/>
    </source>
</evidence>
<evidence type="ECO:0000313" key="3">
    <source>
        <dbReference type="EMBL" id="OLP92901.1"/>
    </source>
</evidence>
<accession>A0A1Q9DCJ6</accession>
<keyword evidence="4" id="KW-1185">Reference proteome</keyword>
<keyword evidence="2" id="KW-0472">Membrane</keyword>
<feature type="transmembrane region" description="Helical" evidence="2">
    <location>
        <begin position="64"/>
        <end position="81"/>
    </location>
</feature>
<dbReference type="AlphaFoldDB" id="A0A1Q9DCJ6"/>
<organism evidence="3 4">
    <name type="scientific">Symbiodinium microadriaticum</name>
    <name type="common">Dinoflagellate</name>
    <name type="synonym">Zooxanthella microadriatica</name>
    <dbReference type="NCBI Taxonomy" id="2951"/>
    <lineage>
        <taxon>Eukaryota</taxon>
        <taxon>Sar</taxon>
        <taxon>Alveolata</taxon>
        <taxon>Dinophyceae</taxon>
        <taxon>Suessiales</taxon>
        <taxon>Symbiodiniaceae</taxon>
        <taxon>Symbiodinium</taxon>
    </lineage>
</organism>
<keyword evidence="2" id="KW-0812">Transmembrane</keyword>
<sequence length="207" mass="22309">MFAAIGRRLSSSGRHRRPPPVAAVVVVDPRLYIFTSILTRRRAQPPCRRHRRPGPGMLHVRRRRVAVVVLAAATVVVGSWLCSPPPVGSVSMLARAGGQNTTKHEGHTGTSDSAPRFCSEHQYTAAAAPEPTPGEPDGPGSQRRSYAWQGREHSKAASTADTVGKAPQSHSVGVGPPFVLTSCWSRLVAHFARPSWSRLRFGSQVGM</sequence>
<feature type="region of interest" description="Disordered" evidence="1">
    <location>
        <begin position="96"/>
        <end position="171"/>
    </location>
</feature>
<keyword evidence="2" id="KW-1133">Transmembrane helix</keyword>